<dbReference type="Proteomes" id="UP001152885">
    <property type="component" value="Unassembled WGS sequence"/>
</dbReference>
<protein>
    <submittedName>
        <fullName evidence="2">Uncharacterized protein</fullName>
    </submittedName>
</protein>
<gene>
    <name evidence="2" type="ORF">CANVERA_P0848</name>
</gene>
<evidence type="ECO:0000313" key="2">
    <source>
        <dbReference type="EMBL" id="CAI5756332.1"/>
    </source>
</evidence>
<dbReference type="AlphaFoldDB" id="A0A9W4X8R6"/>
<sequence>MQLSLLFWFFIIITAICEEIYDVTTAVIEIDTTGNVNFDVTTPKTDIDTVGEGNDIVFDDTTVISETENSDFNVSFPLVSSNDSYEVDSQFKKKKKKKGKLKPKWEISTGIFLEKKVNKKLLKKAKKKAKKDGKFGLLSNNLTNATMNQEEEFMYESNGVKLQSGLLEHFKYFIGLL</sequence>
<keyword evidence="3" id="KW-1185">Reference proteome</keyword>
<proteinExistence type="predicted"/>
<dbReference type="EMBL" id="CANTUO010000001">
    <property type="protein sequence ID" value="CAI5756332.1"/>
    <property type="molecule type" value="Genomic_DNA"/>
</dbReference>
<comment type="caution">
    <text evidence="2">The sequence shown here is derived from an EMBL/GenBank/DDBJ whole genome shotgun (WGS) entry which is preliminary data.</text>
</comment>
<feature type="signal peptide" evidence="1">
    <location>
        <begin position="1"/>
        <end position="17"/>
    </location>
</feature>
<keyword evidence="1" id="KW-0732">Signal</keyword>
<reference evidence="2" key="1">
    <citation type="submission" date="2022-12" db="EMBL/GenBank/DDBJ databases">
        <authorList>
            <person name="Brejova B."/>
        </authorList>
    </citation>
    <scope>NUCLEOTIDE SEQUENCE</scope>
</reference>
<evidence type="ECO:0000313" key="3">
    <source>
        <dbReference type="Proteomes" id="UP001152885"/>
    </source>
</evidence>
<accession>A0A9W4X8R6</accession>
<feature type="chain" id="PRO_5040933386" evidence="1">
    <location>
        <begin position="18"/>
        <end position="177"/>
    </location>
</feature>
<name>A0A9W4X8R6_9ASCO</name>
<organism evidence="2 3">
    <name type="scientific">Candida verbasci</name>
    <dbReference type="NCBI Taxonomy" id="1227364"/>
    <lineage>
        <taxon>Eukaryota</taxon>
        <taxon>Fungi</taxon>
        <taxon>Dikarya</taxon>
        <taxon>Ascomycota</taxon>
        <taxon>Saccharomycotina</taxon>
        <taxon>Pichiomycetes</taxon>
        <taxon>Debaryomycetaceae</taxon>
        <taxon>Candida/Lodderomyces clade</taxon>
        <taxon>Candida</taxon>
    </lineage>
</organism>
<evidence type="ECO:0000256" key="1">
    <source>
        <dbReference type="SAM" id="SignalP"/>
    </source>
</evidence>